<comment type="cofactor">
    <cofactor evidence="1">
        <name>Zn(2+)</name>
        <dbReference type="ChEBI" id="CHEBI:29105"/>
    </cofactor>
</comment>
<evidence type="ECO:0000256" key="11">
    <source>
        <dbReference type="ARBA" id="ARBA00041763"/>
    </source>
</evidence>
<dbReference type="Pfam" id="PF05637">
    <property type="entry name" value="Glyco_transf_34"/>
    <property type="match status" value="1"/>
</dbReference>
<dbReference type="PROSITE" id="PS51747">
    <property type="entry name" value="CYT_DCMP_DEAMINASES_2"/>
    <property type="match status" value="1"/>
</dbReference>
<dbReference type="AlphaFoldDB" id="A0A507C6J5"/>
<evidence type="ECO:0000259" key="13">
    <source>
        <dbReference type="PROSITE" id="PS51747"/>
    </source>
</evidence>
<dbReference type="Pfam" id="PF00383">
    <property type="entry name" value="dCMP_cyt_deam_1"/>
    <property type="match status" value="1"/>
</dbReference>
<dbReference type="PANTHER" id="PTHR11086">
    <property type="entry name" value="DEOXYCYTIDYLATE DEAMINASE-RELATED"/>
    <property type="match status" value="1"/>
</dbReference>
<dbReference type="InterPro" id="IPR029044">
    <property type="entry name" value="Nucleotide-diphossugar_trans"/>
</dbReference>
<protein>
    <recommendedName>
        <fullName evidence="12">Deoxycytidylate deaminase</fullName>
        <ecNumber evidence="10">3.5.4.12</ecNumber>
    </recommendedName>
    <alternativeName>
        <fullName evidence="11">dCMP deaminase</fullName>
    </alternativeName>
</protein>
<evidence type="ECO:0000256" key="5">
    <source>
        <dbReference type="ARBA" id="ARBA00022679"/>
    </source>
</evidence>
<dbReference type="PANTHER" id="PTHR11086:SF18">
    <property type="entry name" value="DEOXYCYTIDYLATE DEAMINASE"/>
    <property type="match status" value="1"/>
</dbReference>
<dbReference type="Gene3D" id="3.40.50.300">
    <property type="entry name" value="P-loop containing nucleotide triphosphate hydrolases"/>
    <property type="match status" value="1"/>
</dbReference>
<feature type="domain" description="CMP/dCMP-type deaminase" evidence="13">
    <location>
        <begin position="522"/>
        <end position="665"/>
    </location>
</feature>
<organism evidence="14 15">
    <name type="scientific">Synchytrium microbalum</name>
    <dbReference type="NCBI Taxonomy" id="1806994"/>
    <lineage>
        <taxon>Eukaryota</taxon>
        <taxon>Fungi</taxon>
        <taxon>Fungi incertae sedis</taxon>
        <taxon>Chytridiomycota</taxon>
        <taxon>Chytridiomycota incertae sedis</taxon>
        <taxon>Chytridiomycetes</taxon>
        <taxon>Synchytriales</taxon>
        <taxon>Synchytriaceae</taxon>
        <taxon>Synchytrium</taxon>
    </lineage>
</organism>
<evidence type="ECO:0000256" key="6">
    <source>
        <dbReference type="ARBA" id="ARBA00022723"/>
    </source>
</evidence>
<evidence type="ECO:0000256" key="4">
    <source>
        <dbReference type="ARBA" id="ARBA00022676"/>
    </source>
</evidence>
<dbReference type="SUPFAM" id="SSF53927">
    <property type="entry name" value="Cytidine deaminase-like"/>
    <property type="match status" value="1"/>
</dbReference>
<dbReference type="GO" id="GO:0004132">
    <property type="term" value="F:dCMP deaminase activity"/>
    <property type="evidence" value="ECO:0007669"/>
    <property type="project" value="UniProtKB-EC"/>
</dbReference>
<evidence type="ECO:0000256" key="10">
    <source>
        <dbReference type="ARBA" id="ARBA00038938"/>
    </source>
</evidence>
<dbReference type="GeneID" id="42002057"/>
<proteinExistence type="inferred from homology"/>
<dbReference type="InterPro" id="IPR035105">
    <property type="entry name" value="Deoxycytidylate_deaminase_dom"/>
</dbReference>
<dbReference type="FunFam" id="3.40.140.10:FF:000035">
    <property type="entry name" value="dCMP deaminase"/>
    <property type="match status" value="1"/>
</dbReference>
<keyword evidence="5" id="KW-0808">Transferase</keyword>
<dbReference type="OrthoDB" id="6710946at2759"/>
<sequence>MRNRMEYCTIHDIHLVDLSDRVPEYNTSAQWARYFGLKELLAADLDPNHWLIWLDSDVLITNINQRFDQLIHTYGTGTTDLIISRDPSYKKWVGRNTSIVNSGVFLLLHSQWSRTFIDRMLDSRHARDGMTGLVDQRIMANILLEHENLKAKPIQPHETHEKVTVVENRELNGFCRPNQYYRGDVGLFSWKKGDFIAHLSSISRADRVLLLPKLVEYMGNEKATADDNPCLPPTMSRITILYITHVEARSIIYHNNDPIIFGLDPVLFLSYLMKRLANTTSHTSHLIDPNDAMLIALSGPPCSGKDSLISYLVSQHDFTHLRLPPPQHSSNRQLYNETDDTIAELCFSSAEKALEYILKKDWRKNYVLSPIERVVDALDIKRRPFALLVSVEAPTSLRYKRCRERCVSIGITPPTLDEFVYGDDQHMYGSLFISTPSSDGTITPPTSYDDDDTTLSTNLASALALSDSPRPNLLTDEAPPYSIYNVSSTADLHILNHHPTITSFHHHLASLDLLSPHRLRPTWDSYFMKMCDLAARRSNCMKRRVGCILVKENRVVATGYNGTPRGVLNCNQGGCPRCNDGAGRGVGLDECLCLHAEENALLEAGRARVEHGGSDSGAILYCNTCPCLGCAKKIIQVGVREVVFSQSYGMDELTEKLLSQAGVKLRQFAHEDYI</sequence>
<evidence type="ECO:0000256" key="9">
    <source>
        <dbReference type="ARBA" id="ARBA00022833"/>
    </source>
</evidence>
<dbReference type="InterPro" id="IPR016193">
    <property type="entry name" value="Cytidine_deaminase-like"/>
</dbReference>
<evidence type="ECO:0000256" key="7">
    <source>
        <dbReference type="ARBA" id="ARBA00022727"/>
    </source>
</evidence>
<dbReference type="CDD" id="cd01286">
    <property type="entry name" value="deoxycytidylate_deaminase"/>
    <property type="match status" value="1"/>
</dbReference>
<gene>
    <name evidence="14" type="ORF">SmJEL517_g00832</name>
</gene>
<comment type="similarity">
    <text evidence="3">Belongs to the cytidine and deoxycytidylate deaminase family.</text>
</comment>
<dbReference type="EC" id="3.5.4.12" evidence="10"/>
<evidence type="ECO:0000313" key="15">
    <source>
        <dbReference type="Proteomes" id="UP000319731"/>
    </source>
</evidence>
<dbReference type="GO" id="GO:0016757">
    <property type="term" value="F:glycosyltransferase activity"/>
    <property type="evidence" value="ECO:0007669"/>
    <property type="project" value="UniProtKB-KW"/>
</dbReference>
<dbReference type="EMBL" id="QEAO01000003">
    <property type="protein sequence ID" value="TPX37210.1"/>
    <property type="molecule type" value="Genomic_DNA"/>
</dbReference>
<dbReference type="InterPro" id="IPR015517">
    <property type="entry name" value="dCMP_deaminase-rel"/>
</dbReference>
<evidence type="ECO:0000256" key="12">
    <source>
        <dbReference type="ARBA" id="ARBA00071582"/>
    </source>
</evidence>
<keyword evidence="9" id="KW-0862">Zinc</keyword>
<dbReference type="SUPFAM" id="SSF53448">
    <property type="entry name" value="Nucleotide-diphospho-sugar transferases"/>
    <property type="match status" value="1"/>
</dbReference>
<dbReference type="Gene3D" id="3.40.140.10">
    <property type="entry name" value="Cytidine Deaminase, domain 2"/>
    <property type="match status" value="1"/>
</dbReference>
<keyword evidence="7" id="KW-0545">Nucleotide biosynthesis</keyword>
<comment type="caution">
    <text evidence="14">The sequence shown here is derived from an EMBL/GenBank/DDBJ whole genome shotgun (WGS) entry which is preliminary data.</text>
</comment>
<dbReference type="GO" id="GO:0016020">
    <property type="term" value="C:membrane"/>
    <property type="evidence" value="ECO:0007669"/>
    <property type="project" value="InterPro"/>
</dbReference>
<keyword evidence="8" id="KW-0378">Hydrolase</keyword>
<dbReference type="GO" id="GO:0005737">
    <property type="term" value="C:cytoplasm"/>
    <property type="evidence" value="ECO:0007669"/>
    <property type="project" value="TreeGrafter"/>
</dbReference>
<evidence type="ECO:0000256" key="8">
    <source>
        <dbReference type="ARBA" id="ARBA00022801"/>
    </source>
</evidence>
<dbReference type="GO" id="GO:0009165">
    <property type="term" value="P:nucleotide biosynthetic process"/>
    <property type="evidence" value="ECO:0007669"/>
    <property type="project" value="UniProtKB-KW"/>
</dbReference>
<reference evidence="14 15" key="1">
    <citation type="journal article" date="2019" name="Sci. Rep.">
        <title>Comparative genomics of chytrid fungi reveal insights into the obligate biotrophic and pathogenic lifestyle of Synchytrium endobioticum.</title>
        <authorList>
            <person name="van de Vossenberg B.T.L.H."/>
            <person name="Warris S."/>
            <person name="Nguyen H.D.T."/>
            <person name="van Gent-Pelzer M.P.E."/>
            <person name="Joly D.L."/>
            <person name="van de Geest H.C."/>
            <person name="Bonants P.J.M."/>
            <person name="Smith D.S."/>
            <person name="Levesque C.A."/>
            <person name="van der Lee T.A.J."/>
        </authorList>
    </citation>
    <scope>NUCLEOTIDE SEQUENCE [LARGE SCALE GENOMIC DNA]</scope>
    <source>
        <strain evidence="14 15">JEL517</strain>
    </source>
</reference>
<keyword evidence="4" id="KW-0328">Glycosyltransferase</keyword>
<evidence type="ECO:0000256" key="2">
    <source>
        <dbReference type="ARBA" id="ARBA00005664"/>
    </source>
</evidence>
<dbReference type="InterPro" id="IPR008630">
    <property type="entry name" value="Glyco_trans_34"/>
</dbReference>
<dbReference type="InterPro" id="IPR016192">
    <property type="entry name" value="APOBEC/CMP_deaminase_Zn-bd"/>
</dbReference>
<evidence type="ECO:0000313" key="14">
    <source>
        <dbReference type="EMBL" id="TPX37210.1"/>
    </source>
</evidence>
<name>A0A507C6J5_9FUNG</name>
<dbReference type="RefSeq" id="XP_031027280.1">
    <property type="nucleotide sequence ID" value="XM_031166760.1"/>
</dbReference>
<dbReference type="InterPro" id="IPR027417">
    <property type="entry name" value="P-loop_NTPase"/>
</dbReference>
<dbReference type="STRING" id="1806994.A0A507C6J5"/>
<evidence type="ECO:0000256" key="1">
    <source>
        <dbReference type="ARBA" id="ARBA00001947"/>
    </source>
</evidence>
<dbReference type="Gene3D" id="3.90.550.10">
    <property type="entry name" value="Spore Coat Polysaccharide Biosynthesis Protein SpsA, Chain A"/>
    <property type="match status" value="1"/>
</dbReference>
<dbReference type="InterPro" id="IPR002125">
    <property type="entry name" value="CMP_dCMP_dom"/>
</dbReference>
<dbReference type="SUPFAM" id="SSF52540">
    <property type="entry name" value="P-loop containing nucleoside triphosphate hydrolases"/>
    <property type="match status" value="1"/>
</dbReference>
<keyword evidence="6" id="KW-0479">Metal-binding</keyword>
<comment type="similarity">
    <text evidence="2">Belongs to the glycosyltransferase 34 family.</text>
</comment>
<dbReference type="GO" id="GO:0008270">
    <property type="term" value="F:zinc ion binding"/>
    <property type="evidence" value="ECO:0007669"/>
    <property type="project" value="InterPro"/>
</dbReference>
<dbReference type="PROSITE" id="PS00903">
    <property type="entry name" value="CYT_DCMP_DEAMINASES_1"/>
    <property type="match status" value="1"/>
</dbReference>
<evidence type="ECO:0000256" key="3">
    <source>
        <dbReference type="ARBA" id="ARBA00006576"/>
    </source>
</evidence>
<dbReference type="Proteomes" id="UP000319731">
    <property type="component" value="Unassembled WGS sequence"/>
</dbReference>
<accession>A0A507C6J5</accession>
<keyword evidence="15" id="KW-1185">Reference proteome</keyword>